<organism evidence="9 10">
    <name type="scientific">Ajellomyces capsulatus</name>
    <name type="common">Darling's disease fungus</name>
    <name type="synonym">Histoplasma capsulatum</name>
    <dbReference type="NCBI Taxonomy" id="5037"/>
    <lineage>
        <taxon>Eukaryota</taxon>
        <taxon>Fungi</taxon>
        <taxon>Dikarya</taxon>
        <taxon>Ascomycota</taxon>
        <taxon>Pezizomycotina</taxon>
        <taxon>Eurotiomycetes</taxon>
        <taxon>Eurotiomycetidae</taxon>
        <taxon>Onygenales</taxon>
        <taxon>Ajellomycetaceae</taxon>
        <taxon>Histoplasma</taxon>
    </lineage>
</organism>
<accession>A0A8H8CX67</accession>
<comment type="caution">
    <text evidence="9">The sequence shown here is derived from an EMBL/GenBank/DDBJ whole genome shotgun (WGS) entry which is preliminary data.</text>
</comment>
<dbReference type="SUPFAM" id="SSF48371">
    <property type="entry name" value="ARM repeat"/>
    <property type="match status" value="1"/>
</dbReference>
<evidence type="ECO:0000256" key="6">
    <source>
        <dbReference type="RuleBase" id="RU368021"/>
    </source>
</evidence>
<dbReference type="InterPro" id="IPR011989">
    <property type="entry name" value="ARM-like"/>
</dbReference>
<dbReference type="EMBL" id="JAEVHI010000004">
    <property type="protein sequence ID" value="KAG5293270.1"/>
    <property type="molecule type" value="Genomic_DNA"/>
</dbReference>
<gene>
    <name evidence="9" type="primary">IPI1</name>
    <name evidence="9" type="ORF">I7I52_04536</name>
</gene>
<feature type="compositionally biased region" description="Basic residues" evidence="7">
    <location>
        <begin position="18"/>
        <end position="27"/>
    </location>
</feature>
<comment type="similarity">
    <text evidence="3 6">Belongs to the IPI1/TEX10 family.</text>
</comment>
<dbReference type="AlphaFoldDB" id="A0A8H8CX67"/>
<dbReference type="PANTHER" id="PTHR16056">
    <property type="entry name" value="REGULATOR OF MICROTUBULE DYNAMICS PROTEIN"/>
    <property type="match status" value="1"/>
</dbReference>
<feature type="domain" description="Pre-rRNA-processing protein Ipi1 N-terminal" evidence="8">
    <location>
        <begin position="132"/>
        <end position="230"/>
    </location>
</feature>
<dbReference type="Gene3D" id="1.25.10.10">
    <property type="entry name" value="Leucine-rich Repeat Variant"/>
    <property type="match status" value="1"/>
</dbReference>
<dbReference type="GO" id="GO:0120330">
    <property type="term" value="C:rixosome complex"/>
    <property type="evidence" value="ECO:0007669"/>
    <property type="project" value="UniProtKB-UniRule"/>
</dbReference>
<evidence type="ECO:0000256" key="2">
    <source>
        <dbReference type="ARBA" id="ARBA00004123"/>
    </source>
</evidence>
<dbReference type="Proteomes" id="UP000670092">
    <property type="component" value="Unassembled WGS sequence"/>
</dbReference>
<comment type="subunit">
    <text evidence="4">Component of the RIX1 complex, composed of IPI1, RIX1/IPI2 and IPI3 in a 1:2:2 stoichiometry. The complex interacts (via RIX1) with MDN1 (via its hexameric AAA ATPase ring) and the pre-60S ribosome particles.</text>
</comment>
<comment type="subcellular location">
    <subcellularLocation>
        <location evidence="2 6">Nucleus</location>
    </subcellularLocation>
</comment>
<dbReference type="GO" id="GO:0006364">
    <property type="term" value="P:rRNA processing"/>
    <property type="evidence" value="ECO:0007669"/>
    <property type="project" value="UniProtKB-UniRule"/>
</dbReference>
<dbReference type="OrthoDB" id="361362at2759"/>
<protein>
    <recommendedName>
        <fullName evidence="6">Pre-rRNA-processing protein</fullName>
    </recommendedName>
</protein>
<dbReference type="GO" id="GO:0005634">
    <property type="term" value="C:nucleus"/>
    <property type="evidence" value="ECO:0007669"/>
    <property type="project" value="UniProtKB-SubCell"/>
</dbReference>
<feature type="region of interest" description="Disordered" evidence="7">
    <location>
        <begin position="1"/>
        <end position="37"/>
    </location>
</feature>
<keyword evidence="5 6" id="KW-0539">Nucleus</keyword>
<sequence length="343" mass="37797">MGSSQKKKNERKKDFQKTKLKVGKTKPKPSNFTDTSFRSQAIVLNQQSLTTSAPSASSQFTHYLSLLNSKSDSQRKDSLSYLTTAIASRPVNSPLPQPVSVILPSLVSLILDGSNGVRNQLIKLLKSFPAPDMEGHISQLLPYVRAGMTHLAVDIRLSSVEIISWLVAIAGREVVSSPGGWIKTINCFLSILGWHTEESVKWSSNRASFGKTGSDGKPMVRTLQALAEFLRAGIGAAEDESEIVGPNVMGDKEWNFPLTQTNHHILPTKSAPFAYLNLFGQPKNEEGEMYETREDRFRIFSDRFLPVIERGINMARQEGGEIGRASAGVKKILNEARVLNSDP</sequence>
<dbReference type="VEuPathDB" id="FungiDB:I7I52_04536"/>
<dbReference type="InterPro" id="IPR024679">
    <property type="entry name" value="Ipi1_N"/>
</dbReference>
<reference evidence="9 10" key="1">
    <citation type="submission" date="2021-01" db="EMBL/GenBank/DDBJ databases">
        <title>Chromosome-level genome assembly of a human fungal pathogen reveals clustering of transcriptionally co-regulated genes.</title>
        <authorList>
            <person name="Voorhies M."/>
            <person name="Cohen S."/>
            <person name="Shea T.P."/>
            <person name="Petrus S."/>
            <person name="Munoz J.F."/>
            <person name="Poplawski S."/>
            <person name="Goldman W.E."/>
            <person name="Michael T."/>
            <person name="Cuomo C.A."/>
            <person name="Sil A."/>
            <person name="Beyhan S."/>
        </authorList>
    </citation>
    <scope>NUCLEOTIDE SEQUENCE [LARGE SCALE GENOMIC DNA]</scope>
    <source>
        <strain evidence="9 10">G184AR</strain>
    </source>
</reference>
<keyword evidence="6" id="KW-0690">Ribosome biogenesis</keyword>
<evidence type="ECO:0000313" key="9">
    <source>
        <dbReference type="EMBL" id="KAG5293270.1"/>
    </source>
</evidence>
<evidence type="ECO:0000256" key="1">
    <source>
        <dbReference type="ARBA" id="ARBA00002355"/>
    </source>
</evidence>
<evidence type="ECO:0000256" key="5">
    <source>
        <dbReference type="ARBA" id="ARBA00023242"/>
    </source>
</evidence>
<feature type="compositionally biased region" description="Basic residues" evidence="7">
    <location>
        <begin position="1"/>
        <end position="10"/>
    </location>
</feature>
<dbReference type="Pfam" id="PF12333">
    <property type="entry name" value="Ipi1_N"/>
    <property type="match status" value="1"/>
</dbReference>
<dbReference type="PANTHER" id="PTHR16056:SF2">
    <property type="entry name" value="TESTIS-EXPRESSED PROTEIN 10"/>
    <property type="match status" value="1"/>
</dbReference>
<evidence type="ECO:0000259" key="8">
    <source>
        <dbReference type="Pfam" id="PF12333"/>
    </source>
</evidence>
<dbReference type="InterPro" id="IPR016024">
    <property type="entry name" value="ARM-type_fold"/>
</dbReference>
<evidence type="ECO:0000256" key="3">
    <source>
        <dbReference type="ARBA" id="ARBA00006427"/>
    </source>
</evidence>
<evidence type="ECO:0000256" key="4">
    <source>
        <dbReference type="ARBA" id="ARBA00011141"/>
    </source>
</evidence>
<name>A0A8H8CX67_AJECA</name>
<evidence type="ECO:0000313" key="10">
    <source>
        <dbReference type="Proteomes" id="UP000670092"/>
    </source>
</evidence>
<proteinExistence type="inferred from homology"/>
<evidence type="ECO:0000256" key="7">
    <source>
        <dbReference type="SAM" id="MobiDB-lite"/>
    </source>
</evidence>
<comment type="function">
    <text evidence="1 6">Component of the RIX1 complex required for processing of ITS2 sequences from 35S pre-rRNA.</text>
</comment>
<keyword evidence="6" id="KW-0698">rRNA processing</keyword>